<feature type="region of interest" description="Disordered" evidence="1">
    <location>
        <begin position="407"/>
        <end position="444"/>
    </location>
</feature>
<evidence type="ECO:0000313" key="2">
    <source>
        <dbReference type="EMBL" id="CAJ1958362.1"/>
    </source>
</evidence>
<keyword evidence="3" id="KW-1185">Reference proteome</keyword>
<feature type="compositionally biased region" description="Basic and acidic residues" evidence="1">
    <location>
        <begin position="30"/>
        <end position="40"/>
    </location>
</feature>
<feature type="region of interest" description="Disordered" evidence="1">
    <location>
        <begin position="1"/>
        <end position="91"/>
    </location>
</feature>
<dbReference type="EMBL" id="CAKOGP040001973">
    <property type="protein sequence ID" value="CAJ1958362.1"/>
    <property type="molecule type" value="Genomic_DNA"/>
</dbReference>
<feature type="compositionally biased region" description="Basic and acidic residues" evidence="1">
    <location>
        <begin position="409"/>
        <end position="418"/>
    </location>
</feature>
<proteinExistence type="predicted"/>
<reference evidence="2" key="1">
    <citation type="submission" date="2023-08" db="EMBL/GenBank/DDBJ databases">
        <authorList>
            <person name="Audoor S."/>
            <person name="Bilcke G."/>
        </authorList>
    </citation>
    <scope>NUCLEOTIDE SEQUENCE</scope>
</reference>
<evidence type="ECO:0000256" key="1">
    <source>
        <dbReference type="SAM" id="MobiDB-lite"/>
    </source>
</evidence>
<feature type="compositionally biased region" description="Polar residues" evidence="1">
    <location>
        <begin position="42"/>
        <end position="58"/>
    </location>
</feature>
<dbReference type="Proteomes" id="UP001295423">
    <property type="component" value="Unassembled WGS sequence"/>
</dbReference>
<feature type="region of interest" description="Disordered" evidence="1">
    <location>
        <begin position="369"/>
        <end position="394"/>
    </location>
</feature>
<gene>
    <name evidence="2" type="ORF">CYCCA115_LOCUS17150</name>
</gene>
<feature type="compositionally biased region" description="Basic residues" evidence="1">
    <location>
        <begin position="1"/>
        <end position="15"/>
    </location>
</feature>
<sequence length="444" mass="50455">MGLLKKIGKSPKSTRKTVNVEKPPPVFRQLGDEELKKGSKEPIQQSPATSNSTSSQNIWIAASNAEAKKKQQQQSENRQNSVSSHGSYMEEVLDESSYYDEEIIDDDDMEADSPYHLPPRKTTIRFDEFDEMQTILHINDYTGHEINKAWYKREDYDKMVLLARKTAEKVEERRKELGKVDKKMKPIESRGLEAWTQMGAMKVKVMKDSAVEAVWNEQSRQWDIGTYEPDKIRDAYVEIAKGSQLSAQDRAFSDELIARRIREQEIARREKKQNRKLLGKSKALVKKTAKATTGGVMKTTKLVGKTTKMTGRVALATTKRTVKAGVATATLDGKMLKEAVTIKTKKREVEKQVVRMPSQSSMGVIKLADNTNGMNDGQDHREDESILTENDPRKKEKMKLLGIVPIPGTKKEYEEDRRQKKIEKRQGLTRKASWEASLAASGKY</sequence>
<name>A0AAD2PVZ1_9STRA</name>
<organism evidence="2 3">
    <name type="scientific">Cylindrotheca closterium</name>
    <dbReference type="NCBI Taxonomy" id="2856"/>
    <lineage>
        <taxon>Eukaryota</taxon>
        <taxon>Sar</taxon>
        <taxon>Stramenopiles</taxon>
        <taxon>Ochrophyta</taxon>
        <taxon>Bacillariophyta</taxon>
        <taxon>Bacillariophyceae</taxon>
        <taxon>Bacillariophycidae</taxon>
        <taxon>Bacillariales</taxon>
        <taxon>Bacillariaceae</taxon>
        <taxon>Cylindrotheca</taxon>
    </lineage>
</organism>
<protein>
    <submittedName>
        <fullName evidence="2">Uncharacterized protein</fullName>
    </submittedName>
</protein>
<feature type="compositionally biased region" description="Basic and acidic residues" evidence="1">
    <location>
        <begin position="377"/>
        <end position="394"/>
    </location>
</feature>
<evidence type="ECO:0000313" key="3">
    <source>
        <dbReference type="Proteomes" id="UP001295423"/>
    </source>
</evidence>
<accession>A0AAD2PVZ1</accession>
<dbReference type="AlphaFoldDB" id="A0AAD2PVZ1"/>
<comment type="caution">
    <text evidence="2">The sequence shown here is derived from an EMBL/GenBank/DDBJ whole genome shotgun (WGS) entry which is preliminary data.</text>
</comment>